<dbReference type="EMBL" id="CAXAMN010021551">
    <property type="protein sequence ID" value="CAK9060755.1"/>
    <property type="molecule type" value="Genomic_DNA"/>
</dbReference>
<keyword evidence="3" id="KW-1185">Reference proteome</keyword>
<evidence type="ECO:0008006" key="4">
    <source>
        <dbReference type="Google" id="ProtNLM"/>
    </source>
</evidence>
<keyword evidence="1" id="KW-0472">Membrane</keyword>
<sequence length="173" mass="19131">MALVSMDGFYPKAGVEKIWVALLLYILLLRFSAALRKQFMKLCLDIHLWSWRSRAHPRQDEIYEGLDQLVDATSRLGPLRAFLLRTHALASSTASSASCSHCSWSSNGLVLLRACCLQGGVGHRQEQLGQCKDGEEGLLGVVPAGFLELRKYVSTILYLGSRLCGECLCHHGP</sequence>
<comment type="caution">
    <text evidence="2">The sequence shown here is derived from an EMBL/GenBank/DDBJ whole genome shotgun (WGS) entry which is preliminary data.</text>
</comment>
<keyword evidence="1" id="KW-0812">Transmembrane</keyword>
<keyword evidence="1" id="KW-1133">Transmembrane helix</keyword>
<accession>A0ABP0NEK9</accession>
<evidence type="ECO:0000313" key="2">
    <source>
        <dbReference type="EMBL" id="CAK9060755.1"/>
    </source>
</evidence>
<evidence type="ECO:0000256" key="1">
    <source>
        <dbReference type="SAM" id="Phobius"/>
    </source>
</evidence>
<dbReference type="Proteomes" id="UP001642484">
    <property type="component" value="Unassembled WGS sequence"/>
</dbReference>
<name>A0ABP0NEK9_9DINO</name>
<evidence type="ECO:0000313" key="3">
    <source>
        <dbReference type="Proteomes" id="UP001642484"/>
    </source>
</evidence>
<reference evidence="2 3" key="1">
    <citation type="submission" date="2024-02" db="EMBL/GenBank/DDBJ databases">
        <authorList>
            <person name="Chen Y."/>
            <person name="Shah S."/>
            <person name="Dougan E. K."/>
            <person name="Thang M."/>
            <person name="Chan C."/>
        </authorList>
    </citation>
    <scope>NUCLEOTIDE SEQUENCE [LARGE SCALE GENOMIC DNA]</scope>
</reference>
<proteinExistence type="predicted"/>
<organism evidence="2 3">
    <name type="scientific">Durusdinium trenchii</name>
    <dbReference type="NCBI Taxonomy" id="1381693"/>
    <lineage>
        <taxon>Eukaryota</taxon>
        <taxon>Sar</taxon>
        <taxon>Alveolata</taxon>
        <taxon>Dinophyceae</taxon>
        <taxon>Suessiales</taxon>
        <taxon>Symbiodiniaceae</taxon>
        <taxon>Durusdinium</taxon>
    </lineage>
</organism>
<feature type="transmembrane region" description="Helical" evidence="1">
    <location>
        <begin position="18"/>
        <end position="35"/>
    </location>
</feature>
<protein>
    <recommendedName>
        <fullName evidence="4">Peroxisomal membrane protein PEX16</fullName>
    </recommendedName>
</protein>
<gene>
    <name evidence="2" type="ORF">CCMP2556_LOCUS29889</name>
</gene>